<dbReference type="EMBL" id="BMZA01000020">
    <property type="protein sequence ID" value="GGZ15189.1"/>
    <property type="molecule type" value="Genomic_DNA"/>
</dbReference>
<comment type="similarity">
    <text evidence="3">In the N-terminal section; belongs to the NADH:flavin oxidoreductase/NADH oxidase family.</text>
</comment>
<evidence type="ECO:0000256" key="1">
    <source>
        <dbReference type="ARBA" id="ARBA00001917"/>
    </source>
</evidence>
<feature type="domain" description="NADH:flavin oxidoreductase/NADH oxidase N-terminal" evidence="10">
    <location>
        <begin position="7"/>
        <end position="333"/>
    </location>
</feature>
<dbReference type="AlphaFoldDB" id="A0A918PMY0"/>
<gene>
    <name evidence="12" type="ORF">GCM10011614_32640</name>
</gene>
<dbReference type="Gene3D" id="3.50.50.60">
    <property type="entry name" value="FAD/NAD(P)-binding domain"/>
    <property type="match status" value="1"/>
</dbReference>
<dbReference type="PANTHER" id="PTHR42917">
    <property type="entry name" value="2,4-DIENOYL-COA REDUCTASE"/>
    <property type="match status" value="1"/>
</dbReference>
<accession>A0A918PMY0</accession>
<evidence type="ECO:0000256" key="3">
    <source>
        <dbReference type="ARBA" id="ARBA00011048"/>
    </source>
</evidence>
<dbReference type="RefSeq" id="WP_189622360.1">
    <property type="nucleotide sequence ID" value="NZ_BMZA01000020.1"/>
</dbReference>
<evidence type="ECO:0000256" key="9">
    <source>
        <dbReference type="ARBA" id="ARBA00023014"/>
    </source>
</evidence>
<evidence type="ECO:0000313" key="13">
    <source>
        <dbReference type="Proteomes" id="UP000648075"/>
    </source>
</evidence>
<keyword evidence="4" id="KW-0285">Flavoprotein</keyword>
<reference evidence="12" key="1">
    <citation type="journal article" date="2014" name="Int. J. Syst. Evol. Microbiol.">
        <title>Complete genome sequence of Corynebacterium casei LMG S-19264T (=DSM 44701T), isolated from a smear-ripened cheese.</title>
        <authorList>
            <consortium name="US DOE Joint Genome Institute (JGI-PGF)"/>
            <person name="Walter F."/>
            <person name="Albersmeier A."/>
            <person name="Kalinowski J."/>
            <person name="Ruckert C."/>
        </authorList>
    </citation>
    <scope>NUCLEOTIDE SEQUENCE</scope>
    <source>
        <strain evidence="12">KCTC 32255</strain>
    </source>
</reference>
<evidence type="ECO:0000256" key="6">
    <source>
        <dbReference type="ARBA" id="ARBA00022723"/>
    </source>
</evidence>
<keyword evidence="7" id="KW-0560">Oxidoreductase</keyword>
<evidence type="ECO:0000256" key="5">
    <source>
        <dbReference type="ARBA" id="ARBA00022643"/>
    </source>
</evidence>
<evidence type="ECO:0000256" key="4">
    <source>
        <dbReference type="ARBA" id="ARBA00022630"/>
    </source>
</evidence>
<evidence type="ECO:0000256" key="2">
    <source>
        <dbReference type="ARBA" id="ARBA00001966"/>
    </source>
</evidence>
<dbReference type="InterPro" id="IPR001155">
    <property type="entry name" value="OxRdtase_FMN_N"/>
</dbReference>
<keyword evidence="6" id="KW-0479">Metal-binding</keyword>
<evidence type="ECO:0000313" key="12">
    <source>
        <dbReference type="EMBL" id="GGZ15189.1"/>
    </source>
</evidence>
<dbReference type="InterPro" id="IPR051793">
    <property type="entry name" value="NADH:flavin_oxidoreductase"/>
</dbReference>
<dbReference type="Gene3D" id="3.20.20.70">
    <property type="entry name" value="Aldolase class I"/>
    <property type="match status" value="1"/>
</dbReference>
<dbReference type="Proteomes" id="UP000648075">
    <property type="component" value="Unassembled WGS sequence"/>
</dbReference>
<dbReference type="GO" id="GO:0051536">
    <property type="term" value="F:iron-sulfur cluster binding"/>
    <property type="evidence" value="ECO:0007669"/>
    <property type="project" value="UniProtKB-KW"/>
</dbReference>
<dbReference type="GO" id="GO:0010181">
    <property type="term" value="F:FMN binding"/>
    <property type="evidence" value="ECO:0007669"/>
    <property type="project" value="InterPro"/>
</dbReference>
<proteinExistence type="inferred from homology"/>
<dbReference type="PANTHER" id="PTHR42917:SF2">
    <property type="entry name" value="2,4-DIENOYL-COA REDUCTASE [(2E)-ENOYL-COA-PRODUCING]"/>
    <property type="match status" value="1"/>
</dbReference>
<evidence type="ECO:0000259" key="10">
    <source>
        <dbReference type="Pfam" id="PF00724"/>
    </source>
</evidence>
<comment type="caution">
    <text evidence="12">The sequence shown here is derived from an EMBL/GenBank/DDBJ whole genome shotgun (WGS) entry which is preliminary data.</text>
</comment>
<dbReference type="PRINTS" id="PR00368">
    <property type="entry name" value="FADPNR"/>
</dbReference>
<comment type="cofactor">
    <cofactor evidence="1">
        <name>FMN</name>
        <dbReference type="ChEBI" id="CHEBI:58210"/>
    </cofactor>
</comment>
<reference evidence="12" key="2">
    <citation type="submission" date="2020-09" db="EMBL/GenBank/DDBJ databases">
        <authorList>
            <person name="Sun Q."/>
            <person name="Kim S."/>
        </authorList>
    </citation>
    <scope>NUCLEOTIDE SEQUENCE</scope>
    <source>
        <strain evidence="12">KCTC 32255</strain>
    </source>
</reference>
<keyword evidence="13" id="KW-1185">Reference proteome</keyword>
<name>A0A918PMY0_9SPHN</name>
<dbReference type="SUPFAM" id="SSF51971">
    <property type="entry name" value="Nucleotide-binding domain"/>
    <property type="match status" value="1"/>
</dbReference>
<feature type="domain" description="FAD/NAD(P)-binding" evidence="11">
    <location>
        <begin position="384"/>
        <end position="609"/>
    </location>
</feature>
<dbReference type="Pfam" id="PF07992">
    <property type="entry name" value="Pyr_redox_2"/>
    <property type="match status" value="1"/>
</dbReference>
<keyword evidence="8" id="KW-0408">Iron</keyword>
<keyword evidence="9" id="KW-0411">Iron-sulfur</keyword>
<keyword evidence="5" id="KW-0288">FMN</keyword>
<evidence type="ECO:0000259" key="11">
    <source>
        <dbReference type="Pfam" id="PF07992"/>
    </source>
</evidence>
<evidence type="ECO:0000256" key="8">
    <source>
        <dbReference type="ARBA" id="ARBA00023004"/>
    </source>
</evidence>
<dbReference type="GO" id="GO:0046872">
    <property type="term" value="F:metal ion binding"/>
    <property type="evidence" value="ECO:0007669"/>
    <property type="project" value="UniProtKB-KW"/>
</dbReference>
<protein>
    <submittedName>
        <fullName evidence="12">NADH:flavin oxidoreductase / NADH oxidase</fullName>
    </submittedName>
</protein>
<organism evidence="12 13">
    <name type="scientific">Novosphingobium colocasiae</name>
    <dbReference type="NCBI Taxonomy" id="1256513"/>
    <lineage>
        <taxon>Bacteria</taxon>
        <taxon>Pseudomonadati</taxon>
        <taxon>Pseudomonadota</taxon>
        <taxon>Alphaproteobacteria</taxon>
        <taxon>Sphingomonadales</taxon>
        <taxon>Sphingomonadaceae</taxon>
        <taxon>Novosphingobium</taxon>
    </lineage>
</organism>
<dbReference type="InterPro" id="IPR036188">
    <property type="entry name" value="FAD/NAD-bd_sf"/>
</dbReference>
<dbReference type="PRINTS" id="PR00411">
    <property type="entry name" value="PNDRDTASEI"/>
</dbReference>
<dbReference type="InterPro" id="IPR013785">
    <property type="entry name" value="Aldolase_TIM"/>
</dbReference>
<sequence length="672" mass="72302">MGYSRVLEPVMFNRLEVKNRIFRSAHGTYLGRGTIDDADIAYHEARAKSGVGLITLDYTVVHPSAGSLPAIHAWDDAIIPRFKAISDALHRHGCKVFAQAAHGGMHWPHINGSPAISASDLASPWGPVPREMNEDDIEELVAAFGSAARRMRDGGLDGVEVHFGHSYLIHQFLSPTTNIRTDRYGGPLENRLRFGREVLRAVRAACGDDFVVGIRLSDSHATNGLSVNDCEEIVRSLAQEHLIDFINGSMGSYHDLASMVPAMDAPMGCMLPSSGPIVSAANDFRNVVRMVAGRFQTLEEADQLIRDDVADMVAIVRAMIADPNVFSKSVAGKADEVRPCIGCNQACVAGATSGSGLACTVNPAAGREAHLSEDLIVPVAEPLKVVVVGGGPAGLEAARLAAISGHDVVLFEASDRLGGAINHAKRAPNLRPIGDITLWLEREVYSLGVDVRLSTYAEREEILAEEPDAVIIATGSQPRMDGWSADIPGEPTRGTSESNVYSSYEIFDLPREKLGATAVVYDDVGHYEAVAVAEYLIKAGLSVTFITRHSMFAPKMEPTARNAPALRRLREGDFTLVVRGKLVEICQGNCTYGYLEGRQIVTIPADTVVLVSNNRSVTDVHKSLLSRNAAPSFSLQLAGDALSPRDLQAAIREGHMAGRFLEPVVKPAIVTV</sequence>
<dbReference type="InterPro" id="IPR023753">
    <property type="entry name" value="FAD/NAD-binding_dom"/>
</dbReference>
<comment type="cofactor">
    <cofactor evidence="2">
        <name>[4Fe-4S] cluster</name>
        <dbReference type="ChEBI" id="CHEBI:49883"/>
    </cofactor>
</comment>
<evidence type="ECO:0000256" key="7">
    <source>
        <dbReference type="ARBA" id="ARBA00023002"/>
    </source>
</evidence>
<dbReference type="SUPFAM" id="SSF51395">
    <property type="entry name" value="FMN-linked oxidoreductases"/>
    <property type="match status" value="1"/>
</dbReference>
<dbReference type="SUPFAM" id="SSF51905">
    <property type="entry name" value="FAD/NAD(P)-binding domain"/>
    <property type="match status" value="1"/>
</dbReference>
<dbReference type="GO" id="GO:0016491">
    <property type="term" value="F:oxidoreductase activity"/>
    <property type="evidence" value="ECO:0007669"/>
    <property type="project" value="UniProtKB-KW"/>
</dbReference>
<dbReference type="Pfam" id="PF00724">
    <property type="entry name" value="Oxidored_FMN"/>
    <property type="match status" value="1"/>
</dbReference>
<dbReference type="Gene3D" id="3.40.50.720">
    <property type="entry name" value="NAD(P)-binding Rossmann-like Domain"/>
    <property type="match status" value="1"/>
</dbReference>